<reference evidence="2" key="1">
    <citation type="submission" date="2022-11" db="UniProtKB">
        <authorList>
            <consortium name="WormBaseParasite"/>
        </authorList>
    </citation>
    <scope>IDENTIFICATION</scope>
</reference>
<dbReference type="WBParaSite" id="PSAMB.scaffold4744size13664.g25084.t1">
    <property type="protein sequence ID" value="PSAMB.scaffold4744size13664.g25084.t1"/>
    <property type="gene ID" value="PSAMB.scaffold4744size13664.g25084"/>
</dbReference>
<sequence>MPDNSSDNEGLAGQMPPDRCDGGIVWYGAMGGPVKEEDLALSTARWPTNFVPMDDGRSGRSRSVAALIVCLCPGKLSPLSGLSAPAFVRALYESPSVDASGDRFDTDHRA</sequence>
<name>A0A914WSR8_9BILA</name>
<dbReference type="Proteomes" id="UP000887566">
    <property type="component" value="Unplaced"/>
</dbReference>
<protein>
    <submittedName>
        <fullName evidence="2">Uncharacterized protein</fullName>
    </submittedName>
</protein>
<evidence type="ECO:0000313" key="2">
    <source>
        <dbReference type="WBParaSite" id="PSAMB.scaffold4744size13664.g25084.t1"/>
    </source>
</evidence>
<keyword evidence="1" id="KW-1185">Reference proteome</keyword>
<organism evidence="1 2">
    <name type="scientific">Plectus sambesii</name>
    <dbReference type="NCBI Taxonomy" id="2011161"/>
    <lineage>
        <taxon>Eukaryota</taxon>
        <taxon>Metazoa</taxon>
        <taxon>Ecdysozoa</taxon>
        <taxon>Nematoda</taxon>
        <taxon>Chromadorea</taxon>
        <taxon>Plectida</taxon>
        <taxon>Plectina</taxon>
        <taxon>Plectoidea</taxon>
        <taxon>Plectidae</taxon>
        <taxon>Plectus</taxon>
    </lineage>
</organism>
<proteinExistence type="predicted"/>
<accession>A0A914WSR8</accession>
<evidence type="ECO:0000313" key="1">
    <source>
        <dbReference type="Proteomes" id="UP000887566"/>
    </source>
</evidence>
<dbReference type="AlphaFoldDB" id="A0A914WSR8"/>